<dbReference type="InterPro" id="IPR012318">
    <property type="entry name" value="HTH_CRP"/>
</dbReference>
<evidence type="ECO:0000313" key="7">
    <source>
        <dbReference type="Proteomes" id="UP000672934"/>
    </source>
</evidence>
<dbReference type="SMART" id="SM00419">
    <property type="entry name" value="HTH_CRP"/>
    <property type="match status" value="1"/>
</dbReference>
<evidence type="ECO:0000256" key="2">
    <source>
        <dbReference type="ARBA" id="ARBA00023125"/>
    </source>
</evidence>
<dbReference type="InterPro" id="IPR014710">
    <property type="entry name" value="RmlC-like_jellyroll"/>
</dbReference>
<dbReference type="EMBL" id="CAJPUY010000016">
    <property type="protein sequence ID" value="CAG2150773.1"/>
    <property type="molecule type" value="Genomic_DNA"/>
</dbReference>
<dbReference type="PANTHER" id="PTHR24567">
    <property type="entry name" value="CRP FAMILY TRANSCRIPTIONAL REGULATORY PROTEIN"/>
    <property type="match status" value="1"/>
</dbReference>
<evidence type="ECO:0000259" key="4">
    <source>
        <dbReference type="PROSITE" id="PS50042"/>
    </source>
</evidence>
<dbReference type="Pfam" id="PF13545">
    <property type="entry name" value="HTH_Crp_2"/>
    <property type="match status" value="1"/>
</dbReference>
<name>A0A916IXS2_9BURK</name>
<protein>
    <submittedName>
        <fullName evidence="6">CRP-like cAMP-activated global transcriptional regulator</fullName>
    </submittedName>
</protein>
<dbReference type="AlphaFoldDB" id="A0A916IXS2"/>
<dbReference type="PROSITE" id="PS50042">
    <property type="entry name" value="CNMP_BINDING_3"/>
    <property type="match status" value="1"/>
</dbReference>
<evidence type="ECO:0000256" key="1">
    <source>
        <dbReference type="ARBA" id="ARBA00023015"/>
    </source>
</evidence>
<dbReference type="PROSITE" id="PS51063">
    <property type="entry name" value="HTH_CRP_2"/>
    <property type="match status" value="1"/>
</dbReference>
<feature type="domain" description="Cyclic nucleotide-binding" evidence="4">
    <location>
        <begin position="16"/>
        <end position="116"/>
    </location>
</feature>
<comment type="caution">
    <text evidence="6">The sequence shown here is derived from an EMBL/GenBank/DDBJ whole genome shotgun (WGS) entry which is preliminary data.</text>
</comment>
<dbReference type="Pfam" id="PF00027">
    <property type="entry name" value="cNMP_binding"/>
    <property type="match status" value="1"/>
</dbReference>
<dbReference type="InterPro" id="IPR036390">
    <property type="entry name" value="WH_DNA-bd_sf"/>
</dbReference>
<feature type="domain" description="HTH crp-type" evidence="5">
    <location>
        <begin position="149"/>
        <end position="221"/>
    </location>
</feature>
<dbReference type="InterPro" id="IPR000595">
    <property type="entry name" value="cNMP-bd_dom"/>
</dbReference>
<keyword evidence="3" id="KW-0804">Transcription</keyword>
<accession>A0A916IXS2</accession>
<dbReference type="SUPFAM" id="SSF46785">
    <property type="entry name" value="Winged helix' DNA-binding domain"/>
    <property type="match status" value="1"/>
</dbReference>
<gene>
    <name evidence="6" type="primary">glxR_5</name>
    <name evidence="6" type="ORF">LMG31506_04288</name>
</gene>
<dbReference type="PANTHER" id="PTHR24567:SF74">
    <property type="entry name" value="HTH-TYPE TRANSCRIPTIONAL REGULATOR ARCR"/>
    <property type="match status" value="1"/>
</dbReference>
<evidence type="ECO:0000256" key="3">
    <source>
        <dbReference type="ARBA" id="ARBA00023163"/>
    </source>
</evidence>
<keyword evidence="1" id="KW-0805">Transcription regulation</keyword>
<dbReference type="CDD" id="cd00038">
    <property type="entry name" value="CAP_ED"/>
    <property type="match status" value="1"/>
</dbReference>
<keyword evidence="2" id="KW-0238">DNA-binding</keyword>
<evidence type="ECO:0000313" key="6">
    <source>
        <dbReference type="EMBL" id="CAG2150773.1"/>
    </source>
</evidence>
<evidence type="ECO:0000259" key="5">
    <source>
        <dbReference type="PROSITE" id="PS51063"/>
    </source>
</evidence>
<dbReference type="InterPro" id="IPR018490">
    <property type="entry name" value="cNMP-bd_dom_sf"/>
</dbReference>
<dbReference type="Proteomes" id="UP000672934">
    <property type="component" value="Unassembled WGS sequence"/>
</dbReference>
<dbReference type="SUPFAM" id="SSF51206">
    <property type="entry name" value="cAMP-binding domain-like"/>
    <property type="match status" value="1"/>
</dbReference>
<dbReference type="GO" id="GO:0003677">
    <property type="term" value="F:DNA binding"/>
    <property type="evidence" value="ECO:0007669"/>
    <property type="project" value="UniProtKB-KW"/>
</dbReference>
<dbReference type="RefSeq" id="WP_211949190.1">
    <property type="nucleotide sequence ID" value="NZ_CAJPUY010000016.1"/>
</dbReference>
<sequence>MSFSAPLVEKMSGDLWFASLPAVEQQGLVTRSTRIRIDSGELLFRRGDPPNGFYGLVEGRLKVSNVRSDGKEGILAILEPGNWFGEMSMITGWPYAYDVTALETSQVLKFSVDAFNAHMQTAVFAKAMAELVSQHTGLLYELLDDATLHSTRTRIARRLIRLARGDATRAAESRSDIPVSQDTLAMMLGISRQTLAVELKAMASQGAVALHYGRIRILSMDVLKSFDD</sequence>
<dbReference type="SMART" id="SM00100">
    <property type="entry name" value="cNMP"/>
    <property type="match status" value="1"/>
</dbReference>
<dbReference type="Gene3D" id="2.60.120.10">
    <property type="entry name" value="Jelly Rolls"/>
    <property type="match status" value="1"/>
</dbReference>
<proteinExistence type="predicted"/>
<organism evidence="6 7">
    <name type="scientific">Cupriavidus yeoncheonensis</name>
    <dbReference type="NCBI Taxonomy" id="1462994"/>
    <lineage>
        <taxon>Bacteria</taxon>
        <taxon>Pseudomonadati</taxon>
        <taxon>Pseudomonadota</taxon>
        <taxon>Betaproteobacteria</taxon>
        <taxon>Burkholderiales</taxon>
        <taxon>Burkholderiaceae</taxon>
        <taxon>Cupriavidus</taxon>
    </lineage>
</organism>
<keyword evidence="7" id="KW-1185">Reference proteome</keyword>
<dbReference type="InterPro" id="IPR050397">
    <property type="entry name" value="Env_Response_Regulators"/>
</dbReference>
<dbReference type="GO" id="GO:0003700">
    <property type="term" value="F:DNA-binding transcription factor activity"/>
    <property type="evidence" value="ECO:0007669"/>
    <property type="project" value="TreeGrafter"/>
</dbReference>
<reference evidence="6" key="1">
    <citation type="submission" date="2021-03" db="EMBL/GenBank/DDBJ databases">
        <authorList>
            <person name="Peeters C."/>
        </authorList>
    </citation>
    <scope>NUCLEOTIDE SEQUENCE</scope>
    <source>
        <strain evidence="6">LMG 31506</strain>
    </source>
</reference>
<dbReference type="GO" id="GO:0005829">
    <property type="term" value="C:cytosol"/>
    <property type="evidence" value="ECO:0007669"/>
    <property type="project" value="TreeGrafter"/>
</dbReference>
<dbReference type="InterPro" id="IPR036388">
    <property type="entry name" value="WH-like_DNA-bd_sf"/>
</dbReference>
<dbReference type="Gene3D" id="1.10.10.10">
    <property type="entry name" value="Winged helix-like DNA-binding domain superfamily/Winged helix DNA-binding domain"/>
    <property type="match status" value="1"/>
</dbReference>